<dbReference type="EMBL" id="JACHBI010000008">
    <property type="protein sequence ID" value="MBB5575542.1"/>
    <property type="molecule type" value="Genomic_DNA"/>
</dbReference>
<dbReference type="PANTHER" id="PTHR46796:SF12">
    <property type="entry name" value="HTH-TYPE DNA-BINDING TRANSCRIPTIONAL ACTIVATOR EUTR"/>
    <property type="match status" value="1"/>
</dbReference>
<dbReference type="InterPro" id="IPR035418">
    <property type="entry name" value="AraC-bd_2"/>
</dbReference>
<dbReference type="SMART" id="SM00342">
    <property type="entry name" value="HTH_ARAC"/>
    <property type="match status" value="1"/>
</dbReference>
<protein>
    <submittedName>
        <fullName evidence="5">AraC-like DNA-binding protein</fullName>
    </submittedName>
</protein>
<evidence type="ECO:0000256" key="1">
    <source>
        <dbReference type="ARBA" id="ARBA00023015"/>
    </source>
</evidence>
<evidence type="ECO:0000259" key="4">
    <source>
        <dbReference type="PROSITE" id="PS01124"/>
    </source>
</evidence>
<keyword evidence="2 5" id="KW-0238">DNA-binding</keyword>
<dbReference type="PANTHER" id="PTHR46796">
    <property type="entry name" value="HTH-TYPE TRANSCRIPTIONAL ACTIVATOR RHAS-RELATED"/>
    <property type="match status" value="1"/>
</dbReference>
<dbReference type="GO" id="GO:0043565">
    <property type="term" value="F:sequence-specific DNA binding"/>
    <property type="evidence" value="ECO:0007669"/>
    <property type="project" value="InterPro"/>
</dbReference>
<dbReference type="Proteomes" id="UP000549882">
    <property type="component" value="Unassembled WGS sequence"/>
</dbReference>
<proteinExistence type="predicted"/>
<dbReference type="GO" id="GO:0003700">
    <property type="term" value="F:DNA-binding transcription factor activity"/>
    <property type="evidence" value="ECO:0007669"/>
    <property type="project" value="InterPro"/>
</dbReference>
<dbReference type="InterPro" id="IPR050204">
    <property type="entry name" value="AraC_XylS_family_regulators"/>
</dbReference>
<dbReference type="Pfam" id="PF12833">
    <property type="entry name" value="HTH_18"/>
    <property type="match status" value="1"/>
</dbReference>
<evidence type="ECO:0000313" key="5">
    <source>
        <dbReference type="EMBL" id="MBB5575542.1"/>
    </source>
</evidence>
<dbReference type="InterPro" id="IPR009057">
    <property type="entry name" value="Homeodomain-like_sf"/>
</dbReference>
<keyword evidence="1" id="KW-0805">Transcription regulation</keyword>
<keyword evidence="6" id="KW-1185">Reference proteome</keyword>
<dbReference type="AlphaFoldDB" id="A0A7W8XTZ9"/>
<evidence type="ECO:0000256" key="3">
    <source>
        <dbReference type="ARBA" id="ARBA00023163"/>
    </source>
</evidence>
<comment type="caution">
    <text evidence="5">The sequence shown here is derived from an EMBL/GenBank/DDBJ whole genome shotgun (WGS) entry which is preliminary data.</text>
</comment>
<evidence type="ECO:0000256" key="2">
    <source>
        <dbReference type="ARBA" id="ARBA00023125"/>
    </source>
</evidence>
<dbReference type="Pfam" id="PF14525">
    <property type="entry name" value="AraC_binding_2"/>
    <property type="match status" value="1"/>
</dbReference>
<dbReference type="SUPFAM" id="SSF46689">
    <property type="entry name" value="Homeodomain-like"/>
    <property type="match status" value="2"/>
</dbReference>
<evidence type="ECO:0000313" key="6">
    <source>
        <dbReference type="Proteomes" id="UP000549882"/>
    </source>
</evidence>
<sequence>MVSGTDPDELSEVLSTPGSPIKVAALNNSPIRFHCNFLSAGAVRVADCAYEGTIALKREAPSEKMIIFLPKQGNLIFNYPRKPIESVPGRGTILEGDPTTGTLLFGPRRHLALFIDKAKITGHLSHMLDRTISGKIDIHPYFDMTSDAGLALVHLAEQLHRGLCKDGPLRQSPLALASFCDAATYLILENCQHRYSNELGRPAPAPAPRHVKWAIDFMHEHIAAPISLDDIAIAAKVSVRTLQQGFRQFRNTSPMTYLQEMRMTAAHHDLLSSDTKQTVADVAAKWGFSHLGRFAAEYKKRFGYLPSQTLKA</sequence>
<dbReference type="PROSITE" id="PS01124">
    <property type="entry name" value="HTH_ARAC_FAMILY_2"/>
    <property type="match status" value="1"/>
</dbReference>
<dbReference type="PROSITE" id="PS00041">
    <property type="entry name" value="HTH_ARAC_FAMILY_1"/>
    <property type="match status" value="1"/>
</dbReference>
<accession>A0A7W8XTZ9</accession>
<dbReference type="Gene3D" id="1.10.10.60">
    <property type="entry name" value="Homeodomain-like"/>
    <property type="match status" value="1"/>
</dbReference>
<dbReference type="InterPro" id="IPR018060">
    <property type="entry name" value="HTH_AraC"/>
</dbReference>
<name>A0A7W8XTZ9_9HYPH</name>
<organism evidence="5 6">
    <name type="scientific">Rhizobium paranaense</name>
    <dbReference type="NCBI Taxonomy" id="1650438"/>
    <lineage>
        <taxon>Bacteria</taxon>
        <taxon>Pseudomonadati</taxon>
        <taxon>Pseudomonadota</taxon>
        <taxon>Alphaproteobacteria</taxon>
        <taxon>Hyphomicrobiales</taxon>
        <taxon>Rhizobiaceae</taxon>
        <taxon>Rhizobium/Agrobacterium group</taxon>
        <taxon>Rhizobium</taxon>
    </lineage>
</organism>
<reference evidence="5 6" key="1">
    <citation type="submission" date="2020-08" db="EMBL/GenBank/DDBJ databases">
        <title>Genomic Encyclopedia of Type Strains, Phase IV (KMG-V): Genome sequencing to study the core and pangenomes of soil and plant-associated prokaryotes.</title>
        <authorList>
            <person name="Whitman W."/>
        </authorList>
    </citation>
    <scope>NUCLEOTIDE SEQUENCE [LARGE SCALE GENOMIC DNA]</scope>
    <source>
        <strain evidence="5 6">SEMIA 4064</strain>
    </source>
</reference>
<gene>
    <name evidence="5" type="ORF">GGD50_004177</name>
</gene>
<keyword evidence="3" id="KW-0804">Transcription</keyword>
<feature type="domain" description="HTH araC/xylS-type" evidence="4">
    <location>
        <begin position="212"/>
        <end position="312"/>
    </location>
</feature>
<dbReference type="InterPro" id="IPR018062">
    <property type="entry name" value="HTH_AraC-typ_CS"/>
</dbReference>